<feature type="domain" description="Defence against restriction A N-terminal" evidence="2">
    <location>
        <begin position="11"/>
        <end position="107"/>
    </location>
</feature>
<evidence type="ECO:0000259" key="2">
    <source>
        <dbReference type="Pfam" id="PF18788"/>
    </source>
</evidence>
<dbReference type="EMBL" id="CABWMH010000052">
    <property type="protein sequence ID" value="VXC60585.1"/>
    <property type="molecule type" value="Genomic_DNA"/>
</dbReference>
<proteinExistence type="predicted"/>
<evidence type="ECO:0000313" key="3">
    <source>
        <dbReference type="EMBL" id="VXC60585.1"/>
    </source>
</evidence>
<feature type="coiled-coil region" evidence="1">
    <location>
        <begin position="142"/>
        <end position="204"/>
    </location>
</feature>
<evidence type="ECO:0000313" key="4">
    <source>
        <dbReference type="Proteomes" id="UP000433737"/>
    </source>
</evidence>
<comment type="caution">
    <text evidence="3">The sequence shown here is derived from an EMBL/GenBank/DDBJ whole genome shotgun (WGS) entry which is preliminary data.</text>
</comment>
<reference evidence="3 4" key="1">
    <citation type="submission" date="2019-10" db="EMBL/GenBank/DDBJ databases">
        <authorList>
            <person name="Karimi E."/>
        </authorList>
    </citation>
    <scope>NUCLEOTIDE SEQUENCE [LARGE SCALE GENOMIC DNA]</scope>
    <source>
        <strain evidence="3">Pantoea sp. 111</strain>
    </source>
</reference>
<protein>
    <recommendedName>
        <fullName evidence="2">Defence against restriction A N-terminal domain-containing protein</fullName>
    </recommendedName>
</protein>
<dbReference type="Proteomes" id="UP000433737">
    <property type="component" value="Unassembled WGS sequence"/>
</dbReference>
<gene>
    <name evidence="3" type="ORF">PANT111_560095</name>
</gene>
<dbReference type="Pfam" id="PF18788">
    <property type="entry name" value="DarA_N"/>
    <property type="match status" value="1"/>
</dbReference>
<name>A0AAX3JCA5_9GAMM</name>
<dbReference type="AlphaFoldDB" id="A0AAX3JCA5"/>
<dbReference type="RefSeq" id="WP_159224268.1">
    <property type="nucleotide sequence ID" value="NZ_LR733503.1"/>
</dbReference>
<organism evidence="3 4">
    <name type="scientific">Pantoea brenneri</name>
    <dbReference type="NCBI Taxonomy" id="472694"/>
    <lineage>
        <taxon>Bacteria</taxon>
        <taxon>Pseudomonadati</taxon>
        <taxon>Pseudomonadota</taxon>
        <taxon>Gammaproteobacteria</taxon>
        <taxon>Enterobacterales</taxon>
        <taxon>Erwiniaceae</taxon>
        <taxon>Pantoea</taxon>
    </lineage>
</organism>
<evidence type="ECO:0000256" key="1">
    <source>
        <dbReference type="SAM" id="Coils"/>
    </source>
</evidence>
<accession>A0AAX3JCA5</accession>
<sequence length="205" mass="22203">MSNPKTYVLLSFDELNEKGLATLKKAIATSGFEVAKITAAGAARKKDGVLTKTFSLTGMDEQVMTVQVNDSGDISGLKLNSKNVPFTHVTTIPDLGRQLAALFKKGSTAFQKALARKMARAAASKDDSPQPKRGVKSSVQLLAEVRLQRDAYKAGIEETQKKAVQLTRDADAAQKNADNLQTELNQEQAITRQLKEQIAQLEEAA</sequence>
<dbReference type="InterPro" id="IPR041140">
    <property type="entry name" value="DarA_N"/>
</dbReference>
<keyword evidence="1" id="KW-0175">Coiled coil</keyword>